<dbReference type="AlphaFoldDB" id="A0A7W8JW59"/>
<dbReference type="EMBL" id="JACHFL010000010">
    <property type="protein sequence ID" value="MBB5364372.1"/>
    <property type="molecule type" value="Genomic_DNA"/>
</dbReference>
<evidence type="ECO:0000313" key="2">
    <source>
        <dbReference type="EMBL" id="MBB5364372.1"/>
    </source>
</evidence>
<dbReference type="GO" id="GO:0045454">
    <property type="term" value="P:cell redox homeostasis"/>
    <property type="evidence" value="ECO:0007669"/>
    <property type="project" value="TreeGrafter"/>
</dbReference>
<dbReference type="GO" id="GO:0009055">
    <property type="term" value="F:electron transfer activity"/>
    <property type="evidence" value="ECO:0007669"/>
    <property type="project" value="TreeGrafter"/>
</dbReference>
<dbReference type="InterPro" id="IPR036249">
    <property type="entry name" value="Thioredoxin-like_sf"/>
</dbReference>
<keyword evidence="3" id="KW-1185">Reference proteome</keyword>
<name>A0A7W8JW59_9DEIO</name>
<evidence type="ECO:0000313" key="3">
    <source>
        <dbReference type="Proteomes" id="UP000552709"/>
    </source>
</evidence>
<dbReference type="CDD" id="cd02976">
    <property type="entry name" value="NrdH"/>
    <property type="match status" value="1"/>
</dbReference>
<dbReference type="RefSeq" id="WP_184134729.1">
    <property type="nucleotide sequence ID" value="NZ_JACHFL010000010.1"/>
</dbReference>
<dbReference type="InterPro" id="IPR051548">
    <property type="entry name" value="Grx-like_ET"/>
</dbReference>
<feature type="domain" description="Glutaredoxin" evidence="1">
    <location>
        <begin position="3"/>
        <end position="61"/>
    </location>
</feature>
<reference evidence="2 3" key="1">
    <citation type="submission" date="2020-08" db="EMBL/GenBank/DDBJ databases">
        <title>Genomic Encyclopedia of Type Strains, Phase IV (KMG-IV): sequencing the most valuable type-strain genomes for metagenomic binning, comparative biology and taxonomic classification.</title>
        <authorList>
            <person name="Goeker M."/>
        </authorList>
    </citation>
    <scope>NUCLEOTIDE SEQUENCE [LARGE SCALE GENOMIC DNA]</scope>
    <source>
        <strain evidence="2 3">DSM 27939</strain>
    </source>
</reference>
<dbReference type="Proteomes" id="UP000552709">
    <property type="component" value="Unassembled WGS sequence"/>
</dbReference>
<protein>
    <submittedName>
        <fullName evidence="2">Glutaredoxin</fullName>
    </submittedName>
</protein>
<dbReference type="InterPro" id="IPR002109">
    <property type="entry name" value="Glutaredoxin"/>
</dbReference>
<proteinExistence type="predicted"/>
<dbReference type="PANTHER" id="PTHR34386:SF1">
    <property type="entry name" value="GLUTAREDOXIN-LIKE PROTEIN NRDH"/>
    <property type="match status" value="1"/>
</dbReference>
<dbReference type="PANTHER" id="PTHR34386">
    <property type="entry name" value="GLUTAREDOXIN"/>
    <property type="match status" value="1"/>
</dbReference>
<dbReference type="SUPFAM" id="SSF52833">
    <property type="entry name" value="Thioredoxin-like"/>
    <property type="match status" value="1"/>
</dbReference>
<organism evidence="2 3">
    <name type="scientific">Deinococcus humi</name>
    <dbReference type="NCBI Taxonomy" id="662880"/>
    <lineage>
        <taxon>Bacteria</taxon>
        <taxon>Thermotogati</taxon>
        <taxon>Deinococcota</taxon>
        <taxon>Deinococci</taxon>
        <taxon>Deinococcales</taxon>
        <taxon>Deinococcaceae</taxon>
        <taxon>Deinococcus</taxon>
    </lineage>
</organism>
<sequence>MTVTVYTVPHCSSCEAIKRFLQARAVPYREKNVRLDPAALAEMQAQANVRIAPVTVIGEQVFYGTFEDQRPLLEAALRDNGA</sequence>
<evidence type="ECO:0000259" key="1">
    <source>
        <dbReference type="Pfam" id="PF00462"/>
    </source>
</evidence>
<dbReference type="Pfam" id="PF00462">
    <property type="entry name" value="Glutaredoxin"/>
    <property type="match status" value="1"/>
</dbReference>
<dbReference type="Gene3D" id="3.40.30.10">
    <property type="entry name" value="Glutaredoxin"/>
    <property type="match status" value="1"/>
</dbReference>
<dbReference type="PROSITE" id="PS51354">
    <property type="entry name" value="GLUTAREDOXIN_2"/>
    <property type="match status" value="1"/>
</dbReference>
<gene>
    <name evidence="2" type="ORF">HNQ08_003484</name>
</gene>
<comment type="caution">
    <text evidence="2">The sequence shown here is derived from an EMBL/GenBank/DDBJ whole genome shotgun (WGS) entry which is preliminary data.</text>
</comment>
<accession>A0A7W8JW59</accession>